<dbReference type="GO" id="GO:0008652">
    <property type="term" value="P:amino acid biosynthetic process"/>
    <property type="evidence" value="ECO:0007669"/>
    <property type="project" value="UniProtKB-KW"/>
</dbReference>
<evidence type="ECO:0000256" key="6">
    <source>
        <dbReference type="ARBA" id="ARBA00022741"/>
    </source>
</evidence>
<keyword evidence="11" id="KW-0479">Metal-binding</keyword>
<dbReference type="SUPFAM" id="SSF47413">
    <property type="entry name" value="lambda repressor-like DNA-binding domains"/>
    <property type="match status" value="1"/>
</dbReference>
<keyword evidence="7 11" id="KW-0418">Kinase</keyword>
<protein>
    <recommendedName>
        <fullName evidence="3 11">Shikimate kinase</fullName>
        <shortName evidence="11">SK</shortName>
        <ecNumber evidence="3 11">2.7.1.71</ecNumber>
    </recommendedName>
</protein>
<evidence type="ECO:0000313" key="14">
    <source>
        <dbReference type="Proteomes" id="UP000676409"/>
    </source>
</evidence>
<dbReference type="AlphaFoldDB" id="A0A975IW55"/>
<dbReference type="InterPro" id="IPR027417">
    <property type="entry name" value="P-loop_NTPase"/>
</dbReference>
<organism evidence="13 14">
    <name type="scientific">Phenylobacterium montanum</name>
    <dbReference type="NCBI Taxonomy" id="2823693"/>
    <lineage>
        <taxon>Bacteria</taxon>
        <taxon>Pseudomonadati</taxon>
        <taxon>Pseudomonadota</taxon>
        <taxon>Alphaproteobacteria</taxon>
        <taxon>Caulobacterales</taxon>
        <taxon>Caulobacteraceae</taxon>
        <taxon>Phenylobacterium</taxon>
    </lineage>
</organism>
<comment type="function">
    <text evidence="11">Catalyzes the specific phosphorylation of the 3-hydroxyl group of shikimic acid using ATP as a cosubstrate.</text>
</comment>
<comment type="subunit">
    <text evidence="11">Monomer.</text>
</comment>
<feature type="binding site" evidence="11">
    <location>
        <position position="206"/>
    </location>
    <ligand>
        <name>substrate</name>
    </ligand>
</feature>
<comment type="catalytic activity">
    <reaction evidence="10 11">
        <text>shikimate + ATP = 3-phosphoshikimate + ADP + H(+)</text>
        <dbReference type="Rhea" id="RHEA:13121"/>
        <dbReference type="ChEBI" id="CHEBI:15378"/>
        <dbReference type="ChEBI" id="CHEBI:30616"/>
        <dbReference type="ChEBI" id="CHEBI:36208"/>
        <dbReference type="ChEBI" id="CHEBI:145989"/>
        <dbReference type="ChEBI" id="CHEBI:456216"/>
        <dbReference type="EC" id="2.7.1.71"/>
    </reaction>
</comment>
<feature type="domain" description="HTH cro/C1-type" evidence="12">
    <location>
        <begin position="28"/>
        <end position="82"/>
    </location>
</feature>
<keyword evidence="5 11" id="KW-0808">Transferase</keyword>
<dbReference type="GO" id="GO:0004765">
    <property type="term" value="F:shikimate kinase activity"/>
    <property type="evidence" value="ECO:0007669"/>
    <property type="project" value="UniProtKB-UniRule"/>
</dbReference>
<dbReference type="InterPro" id="IPR001387">
    <property type="entry name" value="Cro/C1-type_HTH"/>
</dbReference>
<sequence>MSEALTTTVDGRVDDADQLYLLRLGEQVRRLRARHGVTRKILARESGVSERYLAQLEAGRGNVSILLLRQIAQALNASLQDLVAVEAEPPTELAHAIELLRRLPPDALAEACRGLARTYGGDEAERRRRIALIGLKGAGKSTLGRLLAQRLNVPFIELDEAVEAAAGMPLAALFDLYGQAGFRRLERQALERAIAAHPAAVIAVGGGLVSDPATFELLLARCRTVWLKASPAEHMQRVIAQGDMRPMADNDESMADLKRILEARGPLYARADLEVSTSGRSAEEALDDMVNALG</sequence>
<keyword evidence="9 11" id="KW-0057">Aromatic amino acid biosynthesis</keyword>
<gene>
    <name evidence="11" type="primary">aroK</name>
    <name evidence="13" type="ORF">KCG34_06230</name>
</gene>
<proteinExistence type="inferred from homology"/>
<evidence type="ECO:0000256" key="10">
    <source>
        <dbReference type="ARBA" id="ARBA00048567"/>
    </source>
</evidence>
<comment type="similarity">
    <text evidence="2 11">Belongs to the shikimate kinase family.</text>
</comment>
<evidence type="ECO:0000313" key="13">
    <source>
        <dbReference type="EMBL" id="QUD89475.1"/>
    </source>
</evidence>
<dbReference type="Gene3D" id="1.10.260.40">
    <property type="entry name" value="lambda repressor-like DNA-binding domains"/>
    <property type="match status" value="1"/>
</dbReference>
<evidence type="ECO:0000256" key="3">
    <source>
        <dbReference type="ARBA" id="ARBA00012154"/>
    </source>
</evidence>
<dbReference type="GO" id="GO:0009423">
    <property type="term" value="P:chorismate biosynthetic process"/>
    <property type="evidence" value="ECO:0007669"/>
    <property type="project" value="UniProtKB-UniRule"/>
</dbReference>
<feature type="binding site" evidence="11">
    <location>
        <position position="159"/>
    </location>
    <ligand>
        <name>substrate</name>
    </ligand>
</feature>
<comment type="pathway">
    <text evidence="1 11">Metabolic intermediate biosynthesis; chorismate biosynthesis; chorismate from D-erythrose 4-phosphate and phosphoenolpyruvate: step 5/7.</text>
</comment>
<evidence type="ECO:0000256" key="8">
    <source>
        <dbReference type="ARBA" id="ARBA00022840"/>
    </source>
</evidence>
<dbReference type="PROSITE" id="PS01128">
    <property type="entry name" value="SHIKIMATE_KINASE"/>
    <property type="match status" value="1"/>
</dbReference>
<evidence type="ECO:0000256" key="7">
    <source>
        <dbReference type="ARBA" id="ARBA00022777"/>
    </source>
</evidence>
<dbReference type="InterPro" id="IPR031322">
    <property type="entry name" value="Shikimate/glucono_kinase"/>
</dbReference>
<feature type="binding site" evidence="11">
    <location>
        <position position="280"/>
    </location>
    <ligand>
        <name>ATP</name>
        <dbReference type="ChEBI" id="CHEBI:30616"/>
    </ligand>
</feature>
<dbReference type="NCBIfam" id="NF006015">
    <property type="entry name" value="PRK08154.1"/>
    <property type="match status" value="1"/>
</dbReference>
<dbReference type="Pfam" id="PF01381">
    <property type="entry name" value="HTH_3"/>
    <property type="match status" value="1"/>
</dbReference>
<dbReference type="InterPro" id="IPR000623">
    <property type="entry name" value="Shikimate_kinase/TSH1"/>
</dbReference>
<keyword evidence="14" id="KW-1185">Reference proteome</keyword>
<reference evidence="13" key="1">
    <citation type="submission" date="2021-04" db="EMBL/GenBank/DDBJ databases">
        <title>The complete genome sequence of Caulobacter sp. S6.</title>
        <authorList>
            <person name="Tang Y."/>
            <person name="Ouyang W."/>
            <person name="Liu Q."/>
            <person name="Huang B."/>
            <person name="Guo Z."/>
            <person name="Lei P."/>
        </authorList>
    </citation>
    <scope>NUCLEOTIDE SEQUENCE</scope>
    <source>
        <strain evidence="13">S6</strain>
    </source>
</reference>
<dbReference type="Proteomes" id="UP000676409">
    <property type="component" value="Chromosome"/>
</dbReference>
<keyword evidence="6 11" id="KW-0547">Nucleotide-binding</keyword>
<dbReference type="SUPFAM" id="SSF52540">
    <property type="entry name" value="P-loop containing nucleoside triphosphate hydrolases"/>
    <property type="match status" value="1"/>
</dbReference>
<evidence type="ECO:0000256" key="11">
    <source>
        <dbReference type="HAMAP-Rule" id="MF_00109"/>
    </source>
</evidence>
<evidence type="ECO:0000256" key="5">
    <source>
        <dbReference type="ARBA" id="ARBA00022679"/>
    </source>
</evidence>
<dbReference type="CDD" id="cd00093">
    <property type="entry name" value="HTH_XRE"/>
    <property type="match status" value="1"/>
</dbReference>
<dbReference type="HAMAP" id="MF_00109">
    <property type="entry name" value="Shikimate_kinase"/>
    <property type="match status" value="1"/>
</dbReference>
<dbReference type="InterPro" id="IPR010982">
    <property type="entry name" value="Lambda_DNA-bd_dom_sf"/>
</dbReference>
<dbReference type="Pfam" id="PF01202">
    <property type="entry name" value="SKI"/>
    <property type="match status" value="1"/>
</dbReference>
<keyword evidence="11" id="KW-0963">Cytoplasm</keyword>
<dbReference type="GO" id="GO:0009073">
    <property type="term" value="P:aromatic amino acid family biosynthetic process"/>
    <property type="evidence" value="ECO:0007669"/>
    <property type="project" value="UniProtKB-KW"/>
</dbReference>
<feature type="binding site" evidence="11">
    <location>
        <position position="245"/>
    </location>
    <ligand>
        <name>ATP</name>
        <dbReference type="ChEBI" id="CHEBI:30616"/>
    </ligand>
</feature>
<dbReference type="GO" id="GO:0005524">
    <property type="term" value="F:ATP binding"/>
    <property type="evidence" value="ECO:0007669"/>
    <property type="project" value="UniProtKB-UniRule"/>
</dbReference>
<dbReference type="PANTHER" id="PTHR21087:SF16">
    <property type="entry name" value="SHIKIMATE KINASE 1, CHLOROPLASTIC"/>
    <property type="match status" value="1"/>
</dbReference>
<dbReference type="Gene3D" id="3.40.50.300">
    <property type="entry name" value="P-loop containing nucleotide triphosphate hydrolases"/>
    <property type="match status" value="1"/>
</dbReference>
<dbReference type="GO" id="GO:0005829">
    <property type="term" value="C:cytosol"/>
    <property type="evidence" value="ECO:0007669"/>
    <property type="project" value="TreeGrafter"/>
</dbReference>
<feature type="binding site" evidence="11">
    <location>
        <begin position="137"/>
        <end position="142"/>
    </location>
    <ligand>
        <name>ATP</name>
        <dbReference type="ChEBI" id="CHEBI:30616"/>
    </ligand>
</feature>
<evidence type="ECO:0000256" key="4">
    <source>
        <dbReference type="ARBA" id="ARBA00022605"/>
    </source>
</evidence>
<dbReference type="GO" id="GO:0000287">
    <property type="term" value="F:magnesium ion binding"/>
    <property type="evidence" value="ECO:0007669"/>
    <property type="project" value="UniProtKB-UniRule"/>
</dbReference>
<accession>A0A975IW55</accession>
<dbReference type="EC" id="2.7.1.71" evidence="3 11"/>
<dbReference type="PANTHER" id="PTHR21087">
    <property type="entry name" value="SHIKIMATE KINASE"/>
    <property type="match status" value="1"/>
</dbReference>
<evidence type="ECO:0000259" key="12">
    <source>
        <dbReference type="PROSITE" id="PS50943"/>
    </source>
</evidence>
<dbReference type="CDD" id="cd00464">
    <property type="entry name" value="SK"/>
    <property type="match status" value="1"/>
</dbReference>
<dbReference type="PRINTS" id="PR01100">
    <property type="entry name" value="SHIKIMTKNASE"/>
</dbReference>
<dbReference type="GO" id="GO:0003677">
    <property type="term" value="F:DNA binding"/>
    <property type="evidence" value="ECO:0007669"/>
    <property type="project" value="InterPro"/>
</dbReference>
<keyword evidence="4 11" id="KW-0028">Amino-acid biosynthesis</keyword>
<dbReference type="SMART" id="SM00530">
    <property type="entry name" value="HTH_XRE"/>
    <property type="match status" value="1"/>
</dbReference>
<dbReference type="KEGG" id="caul:KCG34_06230"/>
<evidence type="ECO:0000256" key="9">
    <source>
        <dbReference type="ARBA" id="ARBA00023141"/>
    </source>
</evidence>
<dbReference type="PROSITE" id="PS50943">
    <property type="entry name" value="HTH_CROC1"/>
    <property type="match status" value="1"/>
</dbReference>
<feature type="binding site" evidence="11">
    <location>
        <position position="183"/>
    </location>
    <ligand>
        <name>substrate</name>
    </ligand>
</feature>
<comment type="subcellular location">
    <subcellularLocation>
        <location evidence="11">Cytoplasm</location>
    </subcellularLocation>
</comment>
<keyword evidence="8 11" id="KW-0067">ATP-binding</keyword>
<dbReference type="RefSeq" id="WP_211939527.1">
    <property type="nucleotide sequence ID" value="NZ_CP073078.1"/>
</dbReference>
<keyword evidence="11" id="KW-0460">Magnesium</keyword>
<evidence type="ECO:0000256" key="2">
    <source>
        <dbReference type="ARBA" id="ARBA00006997"/>
    </source>
</evidence>
<feature type="binding site" evidence="11">
    <location>
        <position position="141"/>
    </location>
    <ligand>
        <name>Mg(2+)</name>
        <dbReference type="ChEBI" id="CHEBI:18420"/>
    </ligand>
</feature>
<comment type="cofactor">
    <cofactor evidence="11">
        <name>Mg(2+)</name>
        <dbReference type="ChEBI" id="CHEBI:18420"/>
    </cofactor>
    <text evidence="11">Binds 1 Mg(2+) ion per subunit.</text>
</comment>
<feature type="binding site" evidence="11">
    <location>
        <position position="264"/>
    </location>
    <ligand>
        <name>substrate</name>
    </ligand>
</feature>
<dbReference type="InterPro" id="IPR023000">
    <property type="entry name" value="Shikimate_kinase_CS"/>
</dbReference>
<dbReference type="EMBL" id="CP073078">
    <property type="protein sequence ID" value="QUD89475.1"/>
    <property type="molecule type" value="Genomic_DNA"/>
</dbReference>
<name>A0A975IW55_9CAUL</name>
<evidence type="ECO:0000256" key="1">
    <source>
        <dbReference type="ARBA" id="ARBA00004842"/>
    </source>
</evidence>